<dbReference type="Proteomes" id="UP000178529">
    <property type="component" value="Unassembled WGS sequence"/>
</dbReference>
<evidence type="ECO:0000256" key="5">
    <source>
        <dbReference type="HAMAP-Rule" id="MF_00382"/>
    </source>
</evidence>
<proteinExistence type="inferred from homology"/>
<protein>
    <recommendedName>
        <fullName evidence="4 5">Large ribosomal subunit protein bL20</fullName>
    </recommendedName>
</protein>
<evidence type="ECO:0000256" key="1">
    <source>
        <dbReference type="ARBA" id="ARBA00007698"/>
    </source>
</evidence>
<gene>
    <name evidence="5" type="primary">rplT</name>
    <name evidence="7" type="ORF">A3J68_00030</name>
</gene>
<organism evidence="7 8">
    <name type="scientific">Candidatus Wildermuthbacteria bacterium RIFCSPHIGHO2_02_FULL_48_16</name>
    <dbReference type="NCBI Taxonomy" id="1802453"/>
    <lineage>
        <taxon>Bacteria</taxon>
        <taxon>Candidatus Wildermuthiibacteriota</taxon>
    </lineage>
</organism>
<comment type="similarity">
    <text evidence="1 5 6">Belongs to the bacterial ribosomal protein bL20 family.</text>
</comment>
<evidence type="ECO:0000256" key="2">
    <source>
        <dbReference type="ARBA" id="ARBA00022980"/>
    </source>
</evidence>
<keyword evidence="5 6" id="KW-0699">rRNA-binding</keyword>
<dbReference type="InterPro" id="IPR005813">
    <property type="entry name" value="Ribosomal_bL20"/>
</dbReference>
<comment type="caution">
    <text evidence="7">The sequence shown here is derived from an EMBL/GenBank/DDBJ whole genome shotgun (WGS) entry which is preliminary data.</text>
</comment>
<dbReference type="PANTHER" id="PTHR10986">
    <property type="entry name" value="39S RIBOSOMAL PROTEIN L20"/>
    <property type="match status" value="1"/>
</dbReference>
<dbReference type="GO" id="GO:0019843">
    <property type="term" value="F:rRNA binding"/>
    <property type="evidence" value="ECO:0007669"/>
    <property type="project" value="UniProtKB-UniRule"/>
</dbReference>
<evidence type="ECO:0000313" key="8">
    <source>
        <dbReference type="Proteomes" id="UP000178529"/>
    </source>
</evidence>
<dbReference type="EMBL" id="MHTY01000021">
    <property type="protein sequence ID" value="OHA68597.1"/>
    <property type="molecule type" value="Genomic_DNA"/>
</dbReference>
<evidence type="ECO:0000256" key="3">
    <source>
        <dbReference type="ARBA" id="ARBA00023274"/>
    </source>
</evidence>
<dbReference type="PRINTS" id="PR00062">
    <property type="entry name" value="RIBOSOMALL20"/>
</dbReference>
<dbReference type="GO" id="GO:0003735">
    <property type="term" value="F:structural constituent of ribosome"/>
    <property type="evidence" value="ECO:0007669"/>
    <property type="project" value="InterPro"/>
</dbReference>
<dbReference type="GO" id="GO:0000027">
    <property type="term" value="P:ribosomal large subunit assembly"/>
    <property type="evidence" value="ECO:0007669"/>
    <property type="project" value="UniProtKB-UniRule"/>
</dbReference>
<evidence type="ECO:0000256" key="6">
    <source>
        <dbReference type="RuleBase" id="RU000560"/>
    </source>
</evidence>
<dbReference type="GO" id="GO:1990904">
    <property type="term" value="C:ribonucleoprotein complex"/>
    <property type="evidence" value="ECO:0007669"/>
    <property type="project" value="UniProtKB-KW"/>
</dbReference>
<dbReference type="Gene3D" id="1.10.1900.20">
    <property type="entry name" value="Ribosomal protein L20"/>
    <property type="match status" value="1"/>
</dbReference>
<reference evidence="7 8" key="1">
    <citation type="journal article" date="2016" name="Nat. Commun.">
        <title>Thousands of microbial genomes shed light on interconnected biogeochemical processes in an aquifer system.</title>
        <authorList>
            <person name="Anantharaman K."/>
            <person name="Brown C.T."/>
            <person name="Hug L.A."/>
            <person name="Sharon I."/>
            <person name="Castelle C.J."/>
            <person name="Probst A.J."/>
            <person name="Thomas B.C."/>
            <person name="Singh A."/>
            <person name="Wilkins M.J."/>
            <person name="Karaoz U."/>
            <person name="Brodie E.L."/>
            <person name="Williams K.H."/>
            <person name="Hubbard S.S."/>
            <person name="Banfield J.F."/>
        </authorList>
    </citation>
    <scope>NUCLEOTIDE SEQUENCE [LARGE SCALE GENOMIC DNA]</scope>
</reference>
<accession>A0A1G2R7B4</accession>
<dbReference type="GO" id="GO:0005840">
    <property type="term" value="C:ribosome"/>
    <property type="evidence" value="ECO:0007669"/>
    <property type="project" value="UniProtKB-KW"/>
</dbReference>
<dbReference type="FunFam" id="1.10.1900.20:FF:000001">
    <property type="entry name" value="50S ribosomal protein L20"/>
    <property type="match status" value="1"/>
</dbReference>
<dbReference type="SUPFAM" id="SSF74731">
    <property type="entry name" value="Ribosomal protein L20"/>
    <property type="match status" value="1"/>
</dbReference>
<keyword evidence="5 6" id="KW-0694">RNA-binding</keyword>
<dbReference type="AlphaFoldDB" id="A0A1G2R7B4"/>
<dbReference type="GO" id="GO:0006412">
    <property type="term" value="P:translation"/>
    <property type="evidence" value="ECO:0007669"/>
    <property type="project" value="InterPro"/>
</dbReference>
<evidence type="ECO:0000256" key="4">
    <source>
        <dbReference type="ARBA" id="ARBA00035172"/>
    </source>
</evidence>
<keyword evidence="2 5" id="KW-0689">Ribosomal protein</keyword>
<dbReference type="Pfam" id="PF00453">
    <property type="entry name" value="Ribosomal_L20"/>
    <property type="match status" value="1"/>
</dbReference>
<name>A0A1G2R7B4_9BACT</name>
<dbReference type="NCBIfam" id="TIGR01032">
    <property type="entry name" value="rplT_bact"/>
    <property type="match status" value="1"/>
</dbReference>
<sequence>MARVKRGTIAQKRRKHLLRHTKGFMWTRKSKYRRAKEAMLKAWTYAFRDRRTKKRKFRQLWETNLGAALRTQGISYSRFINLLKKQNVELDRKILATFANTKPALFKTIVEKVRGLKSEKS</sequence>
<dbReference type="InterPro" id="IPR035566">
    <property type="entry name" value="Ribosomal_protein_bL20_C"/>
</dbReference>
<evidence type="ECO:0000313" key="7">
    <source>
        <dbReference type="EMBL" id="OHA68597.1"/>
    </source>
</evidence>
<dbReference type="CDD" id="cd07026">
    <property type="entry name" value="Ribosomal_L20"/>
    <property type="match status" value="1"/>
</dbReference>
<dbReference type="Gene3D" id="6.10.160.10">
    <property type="match status" value="1"/>
</dbReference>
<comment type="function">
    <text evidence="5 6">Binds directly to 23S ribosomal RNA and is necessary for the in vitro assembly process of the 50S ribosomal subunit. It is not involved in the protein synthesizing functions of that subunit.</text>
</comment>
<dbReference type="HAMAP" id="MF_00382">
    <property type="entry name" value="Ribosomal_bL20"/>
    <property type="match status" value="1"/>
</dbReference>
<keyword evidence="3 5" id="KW-0687">Ribonucleoprotein</keyword>